<dbReference type="PANTHER" id="PTHR30535:SF34">
    <property type="entry name" value="MOLYBDATE-BINDING PROTEIN MOLA"/>
    <property type="match status" value="1"/>
</dbReference>
<dbReference type="InterPro" id="IPR050902">
    <property type="entry name" value="ABC_Transporter_SBP"/>
</dbReference>
<dbReference type="EMBL" id="CP029289">
    <property type="protein sequence ID" value="AWR94173.1"/>
    <property type="molecule type" value="Genomic_DNA"/>
</dbReference>
<accession>A0A2U9IDR1</accession>
<sequence>MKSEYIAILIVVLVAIAGLTLYDYIKTKSPSSVIITAQQNTQRIVSLAPSDTQILVSLGLGKHIIGIDEYSYQLLKYLNMTSQLPSNVTIFQQIYPPNISGIVSLNPTKVVGEIGLLGSYVGKLNASGLHLVLTNNDYASNFYQIEDSIKYLGNIFNSTNQSQELINWMNSKISNFTTSGNSTVAYLLWICPNEEFYTAGGNTFISNIISLSGGINVFAGYSDYPVLDPSQLIESNPHVIIVQEIYNVSYTEYLISHLPGIQNVTAYKEHRIYILSEGMPANLMNEPGPLAVYSIQMIKLIINGEAPQYINTSWIIKNINPDLPVF</sequence>
<reference evidence="3 4" key="1">
    <citation type="submission" date="2018-05" db="EMBL/GenBank/DDBJ databases">
        <title>Complete Genome Sequences of Extremely Thermoacidophilic, Metal-Mobilizing Type-Strain Members of the Archaeal Family Sulfolobaceae: Acidianus brierleyi DSM-1651T, Acidianus sulfidivorans DSM-18786T, Metallosphaera hakonensis DSM-7519T, and Metallosphaera prunae DSM-10039T.</title>
        <authorList>
            <person name="Counts J.A."/>
            <person name="Kelly R.M."/>
        </authorList>
    </citation>
    <scope>NUCLEOTIDE SEQUENCE [LARGE SCALE GENOMIC DNA]</scope>
    <source>
        <strain evidence="3 4">DSM 1651</strain>
    </source>
</reference>
<keyword evidence="4" id="KW-1185">Reference proteome</keyword>
<dbReference type="Gene3D" id="3.40.50.1980">
    <property type="entry name" value="Nitrogenase molybdenum iron protein domain"/>
    <property type="match status" value="2"/>
</dbReference>
<dbReference type="Pfam" id="PF01497">
    <property type="entry name" value="Peripla_BP_2"/>
    <property type="match status" value="1"/>
</dbReference>
<dbReference type="SUPFAM" id="SSF53807">
    <property type="entry name" value="Helical backbone' metal receptor"/>
    <property type="match status" value="1"/>
</dbReference>
<dbReference type="RefSeq" id="WP_110270054.1">
    <property type="nucleotide sequence ID" value="NZ_CP029289.2"/>
</dbReference>
<evidence type="ECO:0000259" key="2">
    <source>
        <dbReference type="PROSITE" id="PS50983"/>
    </source>
</evidence>
<name>A0A2U9IDR1_9CREN</name>
<organism evidence="3 4">
    <name type="scientific">Acidianus brierleyi</name>
    <dbReference type="NCBI Taxonomy" id="41673"/>
    <lineage>
        <taxon>Archaea</taxon>
        <taxon>Thermoproteota</taxon>
        <taxon>Thermoprotei</taxon>
        <taxon>Sulfolobales</taxon>
        <taxon>Sulfolobaceae</taxon>
        <taxon>Acidianus</taxon>
    </lineage>
</organism>
<dbReference type="GeneID" id="36831644"/>
<gene>
    <name evidence="3" type="ORF">DFR85_05770</name>
</gene>
<keyword evidence="1" id="KW-1133">Transmembrane helix</keyword>
<keyword evidence="1" id="KW-0472">Membrane</keyword>
<proteinExistence type="predicted"/>
<dbReference type="InterPro" id="IPR002491">
    <property type="entry name" value="ABC_transptr_periplasmic_BD"/>
</dbReference>
<dbReference type="PANTHER" id="PTHR30535">
    <property type="entry name" value="VITAMIN B12-BINDING PROTEIN"/>
    <property type="match status" value="1"/>
</dbReference>
<keyword evidence="1" id="KW-0812">Transmembrane</keyword>
<dbReference type="KEGG" id="abri:DFR85_05770"/>
<dbReference type="Proteomes" id="UP000248044">
    <property type="component" value="Chromosome"/>
</dbReference>
<evidence type="ECO:0000313" key="4">
    <source>
        <dbReference type="Proteomes" id="UP000248044"/>
    </source>
</evidence>
<dbReference type="PROSITE" id="PS50983">
    <property type="entry name" value="FE_B12_PBP"/>
    <property type="match status" value="1"/>
</dbReference>
<evidence type="ECO:0000313" key="3">
    <source>
        <dbReference type="EMBL" id="AWR94173.1"/>
    </source>
</evidence>
<protein>
    <submittedName>
        <fullName evidence="3">ABC transporter substrate-binding protein</fullName>
    </submittedName>
</protein>
<evidence type="ECO:0000256" key="1">
    <source>
        <dbReference type="SAM" id="Phobius"/>
    </source>
</evidence>
<dbReference type="OrthoDB" id="24039at2157"/>
<dbReference type="AlphaFoldDB" id="A0A2U9IDR1"/>
<feature type="domain" description="Fe/B12 periplasmic-binding" evidence="2">
    <location>
        <begin position="43"/>
        <end position="309"/>
    </location>
</feature>
<feature type="transmembrane region" description="Helical" evidence="1">
    <location>
        <begin position="6"/>
        <end position="25"/>
    </location>
</feature>